<dbReference type="PROSITE" id="PS50846">
    <property type="entry name" value="HMA_2"/>
    <property type="match status" value="1"/>
</dbReference>
<dbReference type="CDD" id="cd00371">
    <property type="entry name" value="HMA"/>
    <property type="match status" value="1"/>
</dbReference>
<dbReference type="InterPro" id="IPR006121">
    <property type="entry name" value="HMA_dom"/>
</dbReference>
<dbReference type="PROSITE" id="PS01047">
    <property type="entry name" value="HMA_1"/>
    <property type="match status" value="1"/>
</dbReference>
<dbReference type="InterPro" id="IPR039447">
    <property type="entry name" value="UreH-like_TM_dom"/>
</dbReference>
<dbReference type="Proteomes" id="UP000177370">
    <property type="component" value="Unassembled WGS sequence"/>
</dbReference>
<feature type="transmembrane region" description="Helical" evidence="2">
    <location>
        <begin position="122"/>
        <end position="146"/>
    </location>
</feature>
<dbReference type="PANTHER" id="PTHR42208:SF1">
    <property type="entry name" value="HEAVY METAL TRANSPORTER"/>
    <property type="match status" value="1"/>
</dbReference>
<dbReference type="InterPro" id="IPR028096">
    <property type="entry name" value="EfeO_Cupredoxin"/>
</dbReference>
<comment type="caution">
    <text evidence="4">The sequence shown here is derived from an EMBL/GenBank/DDBJ whole genome shotgun (WGS) entry which is preliminary data.</text>
</comment>
<proteinExistence type="predicted"/>
<evidence type="ECO:0000259" key="3">
    <source>
        <dbReference type="PROSITE" id="PS50846"/>
    </source>
</evidence>
<name>A0A1F6V8T8_9BACT</name>
<sequence length="449" mass="48533">MSELKKENYHISGMHCRSCEILVEDHLSQIAGVKKVNVNYKKGVAEVYYDQKPQHSEIEQAIRNSGYSVGVGKKRPLISSNFMTYYELLFAGGVLVVVLMWLKILGITNLNFQFSSAPSFLVVGLIGLAAGVSTCMALLGGLVLGISSRHAELHPEATASQKFKPHLFFNFGRLASHAVLGGAIGSLGSILKFSPSMLGFLIISAGIIMFILGLKMTEVFPRLSGGGFMLPKSISRLFGLNHEVKEYSHKGATITGALTFFLPCGFTQAMQVYAISTGSFSQGAIIMFLFALGTMPGLLGIGGLTSVVKGAFARYFFKFVALALLILSVWNISNGYNLTGITFAGSNNGESKQELSGNIINGEQVVEITQSGSGYNPRKITVKKDTPVKLLVNATNLYVCTAAFVIPKFQIFTQFREGINEIKFTPTETGPIKFSCAMGMYTGVINVIN</sequence>
<feature type="transmembrane region" description="Helical" evidence="2">
    <location>
        <begin position="83"/>
        <end position="102"/>
    </location>
</feature>
<keyword evidence="2" id="KW-0812">Transmembrane</keyword>
<keyword evidence="1" id="KW-0479">Metal-binding</keyword>
<dbReference type="Gene3D" id="2.60.40.420">
    <property type="entry name" value="Cupredoxins - blue copper proteins"/>
    <property type="match status" value="1"/>
</dbReference>
<feature type="transmembrane region" description="Helical" evidence="2">
    <location>
        <begin position="167"/>
        <end position="191"/>
    </location>
</feature>
<dbReference type="InterPro" id="IPR036163">
    <property type="entry name" value="HMA_dom_sf"/>
</dbReference>
<dbReference type="EMBL" id="MFTP01000009">
    <property type="protein sequence ID" value="OGI65964.1"/>
    <property type="molecule type" value="Genomic_DNA"/>
</dbReference>
<feature type="transmembrane region" description="Helical" evidence="2">
    <location>
        <begin position="315"/>
        <end position="333"/>
    </location>
</feature>
<protein>
    <recommendedName>
        <fullName evidence="3">HMA domain-containing protein</fullName>
    </recommendedName>
</protein>
<dbReference type="AlphaFoldDB" id="A0A1F6V8T8"/>
<organism evidence="4 5">
    <name type="scientific">Candidatus Nomurabacteria bacterium RIFCSPHIGHO2_01_FULL_40_24b</name>
    <dbReference type="NCBI Taxonomy" id="1801739"/>
    <lineage>
        <taxon>Bacteria</taxon>
        <taxon>Candidatus Nomuraibacteriota</taxon>
    </lineage>
</organism>
<evidence type="ECO:0000313" key="5">
    <source>
        <dbReference type="Proteomes" id="UP000177370"/>
    </source>
</evidence>
<dbReference type="SUPFAM" id="SSF55008">
    <property type="entry name" value="HMA, heavy metal-associated domain"/>
    <property type="match status" value="1"/>
</dbReference>
<dbReference type="InterPro" id="IPR008972">
    <property type="entry name" value="Cupredoxin"/>
</dbReference>
<dbReference type="InterPro" id="IPR017969">
    <property type="entry name" value="Heavy-metal-associated_CS"/>
</dbReference>
<keyword evidence="2" id="KW-0472">Membrane</keyword>
<dbReference type="PANTHER" id="PTHR42208">
    <property type="entry name" value="HEAVY METAL TRANSPORTER-RELATED"/>
    <property type="match status" value="1"/>
</dbReference>
<evidence type="ECO:0000313" key="4">
    <source>
        <dbReference type="EMBL" id="OGI65964.1"/>
    </source>
</evidence>
<dbReference type="Pfam" id="PF00403">
    <property type="entry name" value="HMA"/>
    <property type="match status" value="1"/>
</dbReference>
<feature type="transmembrane region" description="Helical" evidence="2">
    <location>
        <begin position="285"/>
        <end position="308"/>
    </location>
</feature>
<dbReference type="GO" id="GO:0046872">
    <property type="term" value="F:metal ion binding"/>
    <property type="evidence" value="ECO:0007669"/>
    <property type="project" value="UniProtKB-KW"/>
</dbReference>
<reference evidence="4 5" key="1">
    <citation type="journal article" date="2016" name="Nat. Commun.">
        <title>Thousands of microbial genomes shed light on interconnected biogeochemical processes in an aquifer system.</title>
        <authorList>
            <person name="Anantharaman K."/>
            <person name="Brown C.T."/>
            <person name="Hug L.A."/>
            <person name="Sharon I."/>
            <person name="Castelle C.J."/>
            <person name="Probst A.J."/>
            <person name="Thomas B.C."/>
            <person name="Singh A."/>
            <person name="Wilkins M.J."/>
            <person name="Karaoz U."/>
            <person name="Brodie E.L."/>
            <person name="Williams K.H."/>
            <person name="Hubbard S.S."/>
            <person name="Banfield J.F."/>
        </authorList>
    </citation>
    <scope>NUCLEOTIDE SEQUENCE [LARGE SCALE GENOMIC DNA]</scope>
</reference>
<dbReference type="Pfam" id="PF13386">
    <property type="entry name" value="DsbD_2"/>
    <property type="match status" value="1"/>
</dbReference>
<gene>
    <name evidence="4" type="ORF">A2647_01220</name>
</gene>
<feature type="transmembrane region" description="Helical" evidence="2">
    <location>
        <begin position="252"/>
        <end position="273"/>
    </location>
</feature>
<evidence type="ECO:0000256" key="2">
    <source>
        <dbReference type="SAM" id="Phobius"/>
    </source>
</evidence>
<dbReference type="Pfam" id="PF13473">
    <property type="entry name" value="Cupredoxin_1"/>
    <property type="match status" value="1"/>
</dbReference>
<keyword evidence="2" id="KW-1133">Transmembrane helix</keyword>
<dbReference type="Gene3D" id="3.30.70.100">
    <property type="match status" value="1"/>
</dbReference>
<dbReference type="SUPFAM" id="SSF49503">
    <property type="entry name" value="Cupredoxins"/>
    <property type="match status" value="1"/>
</dbReference>
<feature type="transmembrane region" description="Helical" evidence="2">
    <location>
        <begin position="197"/>
        <end position="214"/>
    </location>
</feature>
<accession>A0A1F6V8T8</accession>
<evidence type="ECO:0000256" key="1">
    <source>
        <dbReference type="ARBA" id="ARBA00022723"/>
    </source>
</evidence>
<feature type="domain" description="HMA" evidence="3">
    <location>
        <begin position="5"/>
        <end position="70"/>
    </location>
</feature>